<accession>A0A560E2U2</accession>
<sequence>MLNLREFRGQAHRLADWLPWAFLVAPGVVLNKDGSFQRTIRYRGPDLDSATEAELMSVTSRVNNVLKRFGSGWALFFDATRIEASEYPRSQFPDAVSWLVDEERRAAFGGAAGIAWEDPSRPRGQHFESVLYLTLLYLPPAERVSRLEGLFLESPKCGGGATDSRANANRGWPLADKARPQRPAGDDDPAVGTEGTRKSGQKEHGYRDHLRRFVQESDRAIDLLSSVLPEIWPLNDAETLTYLHSCISTKRHPVNVPEIPAYLDCFLSDEPLTGGLSPAIGRSHLRALTVLGFPAVTFPGLLDELNRLGVPYRWATRFLPLDRTQANATLTRYRRQWFAKRKSLGAILKEVMFNEQAALLDTDASNKAFDADAALSELGDDLVAFGYVTTTVTVTDEDSRQADEKIRAVERVINSRGFTVIRESVNAVEAWLGSLPGQAYANIRQPIVHTLNLAHMCPLSAVWAGPARCEHLDGPPLLIAKTKGATPFRLSLHAGDVGHTVIVGPTGAGKSVLLSMLALQYRRYPNAQLITFDKGRSARVTTLALSGAWYELGAKVGIAFQPLKDVAEEGARLWALDWLCGVLAHEQVEVTPGVKETLWSALKSLGSAPVPQRTMTGLVALLSRDALRQALQPYTLEGPYGRFLDADTDRISGADVLTFEMEELMALPGLVAPVLTYLFHSLEERFDGRPTLLVLDEAWVFLDDPLFASRIREWLKTLRKKNVAVIFATQSLADIAESQIAPAIIESCPTRIFLPNPRALEPTQTETYRRFGLNETQIRLIAEAFPKRDYYLQSRAGNRLFELGLGPVALALVAASSPEDQRDIDAVLSRTGLHDFAKRYLAQRELHWAANLISTFEQTQTT</sequence>
<evidence type="ECO:0000259" key="5">
    <source>
        <dbReference type="SMART" id="SM00382"/>
    </source>
</evidence>
<evidence type="ECO:0000313" key="7">
    <source>
        <dbReference type="Proteomes" id="UP000319949"/>
    </source>
</evidence>
<dbReference type="InterPro" id="IPR018145">
    <property type="entry name" value="CagE_TrbE_VirB_cntrl_dom"/>
</dbReference>
<dbReference type="PANTHER" id="PTHR30121:SF12">
    <property type="entry name" value="TYPE IV SECRETION SYSTEM PROTEIN CAGE"/>
    <property type="match status" value="1"/>
</dbReference>
<dbReference type="RefSeq" id="WP_145658417.1">
    <property type="nucleotide sequence ID" value="NZ_VITK01000002.1"/>
</dbReference>
<dbReference type="EMBL" id="VITK01000002">
    <property type="protein sequence ID" value="TWB03685.1"/>
    <property type="molecule type" value="Genomic_DNA"/>
</dbReference>
<dbReference type="NCBIfam" id="NF010447">
    <property type="entry name" value="PRK13873.1"/>
    <property type="match status" value="1"/>
</dbReference>
<dbReference type="PANTHER" id="PTHR30121">
    <property type="entry name" value="UNCHARACTERIZED PROTEIN YJGR-RELATED"/>
    <property type="match status" value="1"/>
</dbReference>
<comment type="caution">
    <text evidence="6">The sequence shown here is derived from an EMBL/GenBank/DDBJ whole genome shotgun (WGS) entry which is preliminary data.</text>
</comment>
<evidence type="ECO:0000256" key="1">
    <source>
        <dbReference type="ARBA" id="ARBA00006512"/>
    </source>
</evidence>
<dbReference type="Gene3D" id="3.40.50.300">
    <property type="entry name" value="P-loop containing nucleotide triphosphate hydrolases"/>
    <property type="match status" value="2"/>
</dbReference>
<evidence type="ECO:0000313" key="6">
    <source>
        <dbReference type="EMBL" id="TWB03685.1"/>
    </source>
</evidence>
<dbReference type="Proteomes" id="UP000319949">
    <property type="component" value="Unassembled WGS sequence"/>
</dbReference>
<dbReference type="InterPro" id="IPR043964">
    <property type="entry name" value="P-loop_TraG"/>
</dbReference>
<evidence type="ECO:0000256" key="2">
    <source>
        <dbReference type="ARBA" id="ARBA00022741"/>
    </source>
</evidence>
<keyword evidence="3" id="KW-0067">ATP-binding</keyword>
<comment type="similarity">
    <text evidence="1">Belongs to the TrbE/VirB4 family.</text>
</comment>
<dbReference type="OrthoDB" id="9816422at2"/>
<dbReference type="Pfam" id="PF03135">
    <property type="entry name" value="CagE_TrbE_VirB"/>
    <property type="match status" value="1"/>
</dbReference>
<dbReference type="GO" id="GO:0005524">
    <property type="term" value="F:ATP binding"/>
    <property type="evidence" value="ECO:0007669"/>
    <property type="project" value="UniProtKB-KW"/>
</dbReference>
<name>A0A560E2U2_9BRAD</name>
<dbReference type="SUPFAM" id="SSF52540">
    <property type="entry name" value="P-loop containing nucleoside triphosphate hydrolases"/>
    <property type="match status" value="1"/>
</dbReference>
<feature type="region of interest" description="Disordered" evidence="4">
    <location>
        <begin position="158"/>
        <end position="205"/>
    </location>
</feature>
<feature type="compositionally biased region" description="Basic and acidic residues" evidence="4">
    <location>
        <begin position="195"/>
        <end position="205"/>
    </location>
</feature>
<dbReference type="InterPro" id="IPR003593">
    <property type="entry name" value="AAA+_ATPase"/>
</dbReference>
<dbReference type="InterPro" id="IPR051162">
    <property type="entry name" value="T4SS_component"/>
</dbReference>
<reference evidence="6 7" key="1">
    <citation type="submission" date="2019-06" db="EMBL/GenBank/DDBJ databases">
        <title>Genomic Encyclopedia of Type Strains, Phase IV (KMG-V): Genome sequencing to study the core and pangenomes of soil and plant-associated prokaryotes.</title>
        <authorList>
            <person name="Whitman W."/>
        </authorList>
    </citation>
    <scope>NUCLEOTIDE SEQUENCE [LARGE SCALE GENOMIC DNA]</scope>
    <source>
        <strain evidence="6 7">BR 510</strain>
    </source>
</reference>
<dbReference type="InterPro" id="IPR027417">
    <property type="entry name" value="P-loop_NTPase"/>
</dbReference>
<keyword evidence="7" id="KW-1185">Reference proteome</keyword>
<dbReference type="CDD" id="cd01127">
    <property type="entry name" value="TrwB_TraG_TraD_VirD4"/>
    <property type="match status" value="1"/>
</dbReference>
<keyword evidence="2" id="KW-0547">Nucleotide-binding</keyword>
<protein>
    <submittedName>
        <fullName evidence="6">Type IV secretion system protein VirB4</fullName>
    </submittedName>
</protein>
<feature type="domain" description="AAA+ ATPase" evidence="5">
    <location>
        <begin position="496"/>
        <end position="758"/>
    </location>
</feature>
<dbReference type="AlphaFoldDB" id="A0A560E2U2"/>
<dbReference type="SMART" id="SM00382">
    <property type="entry name" value="AAA"/>
    <property type="match status" value="1"/>
</dbReference>
<evidence type="ECO:0000256" key="3">
    <source>
        <dbReference type="ARBA" id="ARBA00022840"/>
    </source>
</evidence>
<proteinExistence type="inferred from homology"/>
<gene>
    <name evidence="6" type="ORF">FBZ96_102158</name>
</gene>
<dbReference type="STRING" id="1803665.GCA_001641335_02367"/>
<evidence type="ECO:0000256" key="4">
    <source>
        <dbReference type="SAM" id="MobiDB-lite"/>
    </source>
</evidence>
<organism evidence="6 7">
    <name type="scientific">Bradyrhizobium stylosanthis</name>
    <dbReference type="NCBI Taxonomy" id="1803665"/>
    <lineage>
        <taxon>Bacteria</taxon>
        <taxon>Pseudomonadati</taxon>
        <taxon>Pseudomonadota</taxon>
        <taxon>Alphaproteobacteria</taxon>
        <taxon>Hyphomicrobiales</taxon>
        <taxon>Nitrobacteraceae</taxon>
        <taxon>Bradyrhizobium</taxon>
    </lineage>
</organism>
<dbReference type="Pfam" id="PF19044">
    <property type="entry name" value="P-loop_TraG"/>
    <property type="match status" value="1"/>
</dbReference>